<keyword evidence="4" id="KW-1185">Reference proteome</keyword>
<keyword evidence="2" id="KW-0472">Membrane</keyword>
<accession>A0AAI8YIH2</accession>
<keyword evidence="2" id="KW-0812">Transmembrane</keyword>
<organism evidence="3 4">
    <name type="scientific">Anthostomella pinea</name>
    <dbReference type="NCBI Taxonomy" id="933095"/>
    <lineage>
        <taxon>Eukaryota</taxon>
        <taxon>Fungi</taxon>
        <taxon>Dikarya</taxon>
        <taxon>Ascomycota</taxon>
        <taxon>Pezizomycotina</taxon>
        <taxon>Sordariomycetes</taxon>
        <taxon>Xylariomycetidae</taxon>
        <taxon>Xylariales</taxon>
        <taxon>Xylariaceae</taxon>
        <taxon>Anthostomella</taxon>
    </lineage>
</organism>
<sequence length="158" mass="18024">MEITSAGIGDIRRAPKRMTSSIWSPHLRMDRRATRYSIWEAPSVSWSAESGMFGKRNIQVVLFILGFGIPFAWMIAAFLPLPPKPMVEMQQRDRSTTTFRTPEEADPESLNTRVGPMDDSRFQSARWWRNLNRFMSIVGLLLLGAVAALVVIGLRQNW</sequence>
<proteinExistence type="predicted"/>
<dbReference type="AlphaFoldDB" id="A0AAI8YIH2"/>
<gene>
    <name evidence="3" type="ORF">KHLLAP_LOCUS6424</name>
</gene>
<keyword evidence="2" id="KW-1133">Transmembrane helix</keyword>
<feature type="transmembrane region" description="Helical" evidence="2">
    <location>
        <begin position="134"/>
        <end position="154"/>
    </location>
</feature>
<feature type="region of interest" description="Disordered" evidence="1">
    <location>
        <begin position="95"/>
        <end position="114"/>
    </location>
</feature>
<name>A0AAI8YIH2_9PEZI</name>
<reference evidence="3" key="1">
    <citation type="submission" date="2023-10" db="EMBL/GenBank/DDBJ databases">
        <authorList>
            <person name="Hackl T."/>
        </authorList>
    </citation>
    <scope>NUCLEOTIDE SEQUENCE</scope>
</reference>
<evidence type="ECO:0000313" key="4">
    <source>
        <dbReference type="Proteomes" id="UP001295740"/>
    </source>
</evidence>
<evidence type="ECO:0000256" key="2">
    <source>
        <dbReference type="SAM" id="Phobius"/>
    </source>
</evidence>
<protein>
    <submittedName>
        <fullName evidence="3">Uu.00g000860.m01.CDS01</fullName>
    </submittedName>
</protein>
<dbReference type="EMBL" id="CAUWAG010000008">
    <property type="protein sequence ID" value="CAJ2505956.1"/>
    <property type="molecule type" value="Genomic_DNA"/>
</dbReference>
<evidence type="ECO:0000313" key="3">
    <source>
        <dbReference type="EMBL" id="CAJ2505956.1"/>
    </source>
</evidence>
<evidence type="ECO:0000256" key="1">
    <source>
        <dbReference type="SAM" id="MobiDB-lite"/>
    </source>
</evidence>
<feature type="transmembrane region" description="Helical" evidence="2">
    <location>
        <begin position="60"/>
        <end position="79"/>
    </location>
</feature>
<comment type="caution">
    <text evidence="3">The sequence shown here is derived from an EMBL/GenBank/DDBJ whole genome shotgun (WGS) entry which is preliminary data.</text>
</comment>
<dbReference type="Proteomes" id="UP001295740">
    <property type="component" value="Unassembled WGS sequence"/>
</dbReference>